<accession>A0ABR4L075</accession>
<keyword evidence="2" id="KW-1185">Reference proteome</keyword>
<dbReference type="Proteomes" id="UP001610444">
    <property type="component" value="Unassembled WGS sequence"/>
</dbReference>
<sequence>MLCCLFSLQGIFILLLYYVCLFLFPALAFTFSLLGSSVAPPVARPLVGKAFTTTKIAVFAALRPDQPASTAAFG</sequence>
<comment type="caution">
    <text evidence="1">The sequence shown here is derived from an EMBL/GenBank/DDBJ whole genome shotgun (WGS) entry which is preliminary data.</text>
</comment>
<evidence type="ECO:0008006" key="3">
    <source>
        <dbReference type="Google" id="ProtNLM"/>
    </source>
</evidence>
<dbReference type="RefSeq" id="XP_070902722.1">
    <property type="nucleotide sequence ID" value="XM_071039062.1"/>
</dbReference>
<reference evidence="1 2" key="1">
    <citation type="submission" date="2024-07" db="EMBL/GenBank/DDBJ databases">
        <title>Section-level genome sequencing and comparative genomics of Aspergillus sections Usti and Cavernicolus.</title>
        <authorList>
            <consortium name="Lawrence Berkeley National Laboratory"/>
            <person name="Nybo J.L."/>
            <person name="Vesth T.C."/>
            <person name="Theobald S."/>
            <person name="Frisvad J.C."/>
            <person name="Larsen T.O."/>
            <person name="Kjaerboelling I."/>
            <person name="Rothschild-Mancinelli K."/>
            <person name="Lyhne E.K."/>
            <person name="Kogle M.E."/>
            <person name="Barry K."/>
            <person name="Clum A."/>
            <person name="Na H."/>
            <person name="Ledsgaard L."/>
            <person name="Lin J."/>
            <person name="Lipzen A."/>
            <person name="Kuo A."/>
            <person name="Riley R."/>
            <person name="Mondo S."/>
            <person name="LaButti K."/>
            <person name="Haridas S."/>
            <person name="Pangalinan J."/>
            <person name="Salamov A.A."/>
            <person name="Simmons B.A."/>
            <person name="Magnuson J.K."/>
            <person name="Chen J."/>
            <person name="Drula E."/>
            <person name="Henrissat B."/>
            <person name="Wiebenga A."/>
            <person name="Lubbers R.J."/>
            <person name="Gomes A.C."/>
            <person name="Macurrencykelacurrency M.R."/>
            <person name="Stajich J."/>
            <person name="Grigoriev I.V."/>
            <person name="Mortensen U.H."/>
            <person name="De vries R.P."/>
            <person name="Baker S.E."/>
            <person name="Andersen M.R."/>
        </authorList>
    </citation>
    <scope>NUCLEOTIDE SEQUENCE [LARGE SCALE GENOMIC DNA]</scope>
    <source>
        <strain evidence="1 2">CBS 756.74</strain>
    </source>
</reference>
<evidence type="ECO:0000313" key="1">
    <source>
        <dbReference type="EMBL" id="KAL2856858.1"/>
    </source>
</evidence>
<proteinExistence type="predicted"/>
<protein>
    <recommendedName>
        <fullName evidence="3">Secreted protein</fullName>
    </recommendedName>
</protein>
<dbReference type="EMBL" id="JBFXLR010000007">
    <property type="protein sequence ID" value="KAL2856858.1"/>
    <property type="molecule type" value="Genomic_DNA"/>
</dbReference>
<organism evidence="1 2">
    <name type="scientific">Aspergillus pseudodeflectus</name>
    <dbReference type="NCBI Taxonomy" id="176178"/>
    <lineage>
        <taxon>Eukaryota</taxon>
        <taxon>Fungi</taxon>
        <taxon>Dikarya</taxon>
        <taxon>Ascomycota</taxon>
        <taxon>Pezizomycotina</taxon>
        <taxon>Eurotiomycetes</taxon>
        <taxon>Eurotiomycetidae</taxon>
        <taxon>Eurotiales</taxon>
        <taxon>Aspergillaceae</taxon>
        <taxon>Aspergillus</taxon>
        <taxon>Aspergillus subgen. Nidulantes</taxon>
    </lineage>
</organism>
<name>A0ABR4L075_9EURO</name>
<evidence type="ECO:0000313" key="2">
    <source>
        <dbReference type="Proteomes" id="UP001610444"/>
    </source>
</evidence>
<dbReference type="GeneID" id="98154226"/>
<gene>
    <name evidence="1" type="ORF">BJX68DRAFT_229579</name>
</gene>